<dbReference type="AlphaFoldDB" id="A0A173YR38"/>
<dbReference type="PANTHER" id="PTHR40448:SF1">
    <property type="entry name" value="TWO-COMPONENT SENSOR HISTIDINE KINASE"/>
    <property type="match status" value="1"/>
</dbReference>
<name>A0A173YR38_9FIRM</name>
<feature type="transmembrane region" description="Helical" evidence="1">
    <location>
        <begin position="60"/>
        <end position="79"/>
    </location>
</feature>
<accession>A0A173YR38</accession>
<dbReference type="GO" id="GO:0016301">
    <property type="term" value="F:kinase activity"/>
    <property type="evidence" value="ECO:0007669"/>
    <property type="project" value="UniProtKB-KW"/>
</dbReference>
<dbReference type="PANTHER" id="PTHR40448">
    <property type="entry name" value="TWO-COMPONENT SENSOR HISTIDINE KINASE"/>
    <property type="match status" value="1"/>
</dbReference>
<dbReference type="Proteomes" id="UP000095431">
    <property type="component" value="Unassembled WGS sequence"/>
</dbReference>
<dbReference type="RefSeq" id="WP_055199773.1">
    <property type="nucleotide sequence ID" value="NZ_BTHH01000003.1"/>
</dbReference>
<organism evidence="3 4">
    <name type="scientific">Blautia wexlerae</name>
    <dbReference type="NCBI Taxonomy" id="418240"/>
    <lineage>
        <taxon>Bacteria</taxon>
        <taxon>Bacillati</taxon>
        <taxon>Bacillota</taxon>
        <taxon>Clostridia</taxon>
        <taxon>Lachnospirales</taxon>
        <taxon>Lachnospiraceae</taxon>
        <taxon>Blautia</taxon>
    </lineage>
</organism>
<reference evidence="3 4" key="1">
    <citation type="submission" date="2015-09" db="EMBL/GenBank/DDBJ databases">
        <authorList>
            <consortium name="Pathogen Informatics"/>
        </authorList>
    </citation>
    <scope>NUCLEOTIDE SEQUENCE [LARGE SCALE GENOMIC DNA]</scope>
    <source>
        <strain evidence="3 4">2789STDY5834863</strain>
    </source>
</reference>
<keyword evidence="3" id="KW-0808">Transferase</keyword>
<dbReference type="InterPro" id="IPR036890">
    <property type="entry name" value="HATPase_C_sf"/>
</dbReference>
<dbReference type="GO" id="GO:0042802">
    <property type="term" value="F:identical protein binding"/>
    <property type="evidence" value="ECO:0007669"/>
    <property type="project" value="TreeGrafter"/>
</dbReference>
<dbReference type="CDD" id="cd16935">
    <property type="entry name" value="HATPase_AgrC-ComD-like"/>
    <property type="match status" value="1"/>
</dbReference>
<dbReference type="SUPFAM" id="SSF55874">
    <property type="entry name" value="ATPase domain of HSP90 chaperone/DNA topoisomerase II/histidine kinase"/>
    <property type="match status" value="1"/>
</dbReference>
<dbReference type="InterPro" id="IPR032834">
    <property type="entry name" value="NatK-like_C"/>
</dbReference>
<keyword evidence="1" id="KW-0472">Membrane</keyword>
<evidence type="ECO:0000313" key="4">
    <source>
        <dbReference type="Proteomes" id="UP000095431"/>
    </source>
</evidence>
<evidence type="ECO:0000259" key="2">
    <source>
        <dbReference type="Pfam" id="PF14501"/>
    </source>
</evidence>
<keyword evidence="1" id="KW-1133">Transmembrane helix</keyword>
<feature type="transmembrane region" description="Helical" evidence="1">
    <location>
        <begin position="6"/>
        <end position="26"/>
    </location>
</feature>
<dbReference type="EMBL" id="CYZN01000004">
    <property type="protein sequence ID" value="CUN65535.1"/>
    <property type="molecule type" value="Genomic_DNA"/>
</dbReference>
<keyword evidence="1" id="KW-0812">Transmembrane</keyword>
<dbReference type="Pfam" id="PF14501">
    <property type="entry name" value="HATPase_c_5"/>
    <property type="match status" value="1"/>
</dbReference>
<proteinExistence type="predicted"/>
<gene>
    <name evidence="3" type="ORF">ERS852478_00717</name>
</gene>
<feature type="domain" description="Sensor histidine kinase NatK-like C-terminal" evidence="2">
    <location>
        <begin position="326"/>
        <end position="432"/>
    </location>
</feature>
<dbReference type="eggNOG" id="COG3290">
    <property type="taxonomic scope" value="Bacteria"/>
</dbReference>
<dbReference type="Gene3D" id="3.30.565.10">
    <property type="entry name" value="Histidine kinase-like ATPase, C-terminal domain"/>
    <property type="match status" value="1"/>
</dbReference>
<sequence>MLYQDIPRIYTAIAEWGSCLVYLYILKKENMKSVHFLIGSLFMLAMQSIFLTLTGSVTEILWIPCMMIAAGMMYGFLMVGGNMKPLGAAYCCARAFVLAEFAASLQWQMVSIVQAWGNQSLGVEILITMVVFGGCFTIDIYLEKDLLKQNYLEQMTVKEVAAAAIMAVAIFAFSNLSFLNENAPFASRERADIFSIRTLVDFGGIAILHAYQSRISEYVAEKELSVMNVMLKSQYDQYRNYQDSLDLIQMKYHDLKHQITGLRAESDEEKRKKWIDSMEKEIAAFENISRTGNQVLDTILAAKIFHCRKNHIQITCVADGKLLDHMHVTDICSIFGNALDNAIEHVILIPDSEKRLIHLTVSAQKGFVFIKIENYCEAEISKNEEDLITTTKKDSKNHGFGLKSIRKAVEKYDGSVVFGVQQNWFELKILLPRVL</sequence>
<evidence type="ECO:0000256" key="1">
    <source>
        <dbReference type="SAM" id="Phobius"/>
    </source>
</evidence>
<protein>
    <submittedName>
        <fullName evidence="3">Sensory histidine kinase DcuS</fullName>
    </submittedName>
</protein>
<feature type="transmembrane region" description="Helical" evidence="1">
    <location>
        <begin position="162"/>
        <end position="179"/>
    </location>
</feature>
<feature type="transmembrane region" description="Helical" evidence="1">
    <location>
        <begin position="33"/>
        <end position="54"/>
    </location>
</feature>
<feature type="transmembrane region" description="Helical" evidence="1">
    <location>
        <begin position="121"/>
        <end position="142"/>
    </location>
</feature>
<evidence type="ECO:0000313" key="3">
    <source>
        <dbReference type="EMBL" id="CUN65535.1"/>
    </source>
</evidence>
<keyword evidence="3" id="KW-0418">Kinase</keyword>